<evidence type="ECO:0000313" key="3">
    <source>
        <dbReference type="Proteomes" id="UP001442841"/>
    </source>
</evidence>
<protein>
    <recommendedName>
        <fullName evidence="4">DUF4352 domain-containing protein</fullName>
    </recommendedName>
</protein>
<sequence>MARLISNPGVRRWIVGVGGLVVLIFAIGAFGGFEARGSASIPERRPGEDIVLERITLRIDRVTHSAGYGMPNLKVHATITNTTDESLMVTNQLLYVRLPDRSVVPKVGSGEHIFIRDDLTGARFDPGIPAAASITIRTGISDQMPADVVIGVTDERLQPATEVAAERWVVGDLVARIPAPVTESTP</sequence>
<evidence type="ECO:0008006" key="4">
    <source>
        <dbReference type="Google" id="ProtNLM"/>
    </source>
</evidence>
<evidence type="ECO:0000256" key="1">
    <source>
        <dbReference type="SAM" id="Phobius"/>
    </source>
</evidence>
<accession>A0ABZ3FJI6</accession>
<reference evidence="2 3" key="1">
    <citation type="submission" date="2024-04" db="EMBL/GenBank/DDBJ databases">
        <title>Isolation of an actinomycete strain from pig manure.</title>
        <authorList>
            <person name="Gong T."/>
            <person name="Yu Z."/>
            <person name="An M."/>
            <person name="Wei C."/>
            <person name="Yang W."/>
            <person name="Liu L."/>
        </authorList>
    </citation>
    <scope>NUCLEOTIDE SEQUENCE [LARGE SCALE GENOMIC DNA]</scope>
    <source>
        <strain evidence="2 3">ZF39</strain>
    </source>
</reference>
<name>A0ABZ3FJI6_9ACTN</name>
<feature type="transmembrane region" description="Helical" evidence="1">
    <location>
        <begin position="12"/>
        <end position="33"/>
    </location>
</feature>
<evidence type="ECO:0000313" key="2">
    <source>
        <dbReference type="EMBL" id="XAN06193.1"/>
    </source>
</evidence>
<keyword evidence="3" id="KW-1185">Reference proteome</keyword>
<organism evidence="2 3">
    <name type="scientific">Ammonicoccus fulvus</name>
    <dbReference type="NCBI Taxonomy" id="3138240"/>
    <lineage>
        <taxon>Bacteria</taxon>
        <taxon>Bacillati</taxon>
        <taxon>Actinomycetota</taxon>
        <taxon>Actinomycetes</taxon>
        <taxon>Propionibacteriales</taxon>
        <taxon>Propionibacteriaceae</taxon>
        <taxon>Ammonicoccus</taxon>
    </lineage>
</organism>
<dbReference type="EMBL" id="CP154795">
    <property type="protein sequence ID" value="XAN06193.1"/>
    <property type="molecule type" value="Genomic_DNA"/>
</dbReference>
<dbReference type="RefSeq" id="WP_425307625.1">
    <property type="nucleotide sequence ID" value="NZ_CP154795.1"/>
</dbReference>
<keyword evidence="1" id="KW-1133">Transmembrane helix</keyword>
<keyword evidence="1" id="KW-0812">Transmembrane</keyword>
<proteinExistence type="predicted"/>
<gene>
    <name evidence="2" type="ORF">AADG42_02345</name>
</gene>
<dbReference type="Proteomes" id="UP001442841">
    <property type="component" value="Chromosome"/>
</dbReference>
<keyword evidence="1" id="KW-0472">Membrane</keyword>